<dbReference type="Proteomes" id="UP001281614">
    <property type="component" value="Unassembled WGS sequence"/>
</dbReference>
<accession>A0AAE0D137</accession>
<sequence>MLGISQATGMNGSALAFRFTVWVCLLSIVDEVSDDLLPVLWRVNSLGDLTGDESYKRARNAVFNAGTQPFTASRPGFTTPVTDQVDIMKLVDIDLCVDLHYGKFVPGYPSG</sequence>
<evidence type="ECO:0000313" key="2">
    <source>
        <dbReference type="EMBL" id="KAK2739130.1"/>
    </source>
</evidence>
<comment type="caution">
    <text evidence="2">The sequence shown here is derived from an EMBL/GenBank/DDBJ whole genome shotgun (WGS) entry which is preliminary data.</text>
</comment>
<protein>
    <submittedName>
        <fullName evidence="2">Uncharacterized protein</fullName>
    </submittedName>
</protein>
<feature type="chain" id="PRO_5042079759" evidence="1">
    <location>
        <begin position="35"/>
        <end position="111"/>
    </location>
</feature>
<keyword evidence="3" id="KW-1185">Reference proteome</keyword>
<organism evidence="2 3">
    <name type="scientific">Colletotrichum kahawae</name>
    <name type="common">Coffee berry disease fungus</name>
    <dbReference type="NCBI Taxonomy" id="34407"/>
    <lineage>
        <taxon>Eukaryota</taxon>
        <taxon>Fungi</taxon>
        <taxon>Dikarya</taxon>
        <taxon>Ascomycota</taxon>
        <taxon>Pezizomycotina</taxon>
        <taxon>Sordariomycetes</taxon>
        <taxon>Hypocreomycetidae</taxon>
        <taxon>Glomerellales</taxon>
        <taxon>Glomerellaceae</taxon>
        <taxon>Colletotrichum</taxon>
        <taxon>Colletotrichum gloeosporioides species complex</taxon>
    </lineage>
</organism>
<keyword evidence="1" id="KW-0732">Signal</keyword>
<reference evidence="2" key="1">
    <citation type="submission" date="2023-02" db="EMBL/GenBank/DDBJ databases">
        <title>Colletotrichum kahawae CIFC_Que2 genome sequencing and assembly.</title>
        <authorList>
            <person name="Baroncelli R."/>
        </authorList>
    </citation>
    <scope>NUCLEOTIDE SEQUENCE</scope>
    <source>
        <strain evidence="2">CIFC_Que2</strain>
    </source>
</reference>
<proteinExistence type="predicted"/>
<name>A0AAE0D137_COLKA</name>
<dbReference type="EMBL" id="VYYT01000370">
    <property type="protein sequence ID" value="KAK2739130.1"/>
    <property type="molecule type" value="Genomic_DNA"/>
</dbReference>
<feature type="signal peptide" evidence="1">
    <location>
        <begin position="1"/>
        <end position="34"/>
    </location>
</feature>
<dbReference type="AlphaFoldDB" id="A0AAE0D137"/>
<evidence type="ECO:0000313" key="3">
    <source>
        <dbReference type="Proteomes" id="UP001281614"/>
    </source>
</evidence>
<gene>
    <name evidence="2" type="ORF">CKAH01_18697</name>
</gene>
<evidence type="ECO:0000256" key="1">
    <source>
        <dbReference type="SAM" id="SignalP"/>
    </source>
</evidence>